<proteinExistence type="predicted"/>
<reference evidence="2 3" key="1">
    <citation type="submission" date="2019-01" db="EMBL/GenBank/DDBJ databases">
        <title>PMF-metabolizing Aryl O-demethylase.</title>
        <authorList>
            <person name="Kim M."/>
        </authorList>
    </citation>
    <scope>NUCLEOTIDE SEQUENCE [LARGE SCALE GENOMIC DNA]</scope>
    <source>
        <strain evidence="2 3">PMF1</strain>
    </source>
</reference>
<gene>
    <name evidence="2" type="ORF">PMF13cell1_05476</name>
</gene>
<dbReference type="InterPro" id="IPR000182">
    <property type="entry name" value="GNAT_dom"/>
</dbReference>
<dbReference type="EMBL" id="CP035945">
    <property type="protein sequence ID" value="QBE99882.1"/>
    <property type="molecule type" value="Genomic_DNA"/>
</dbReference>
<dbReference type="RefSeq" id="WP_130182802.1">
    <property type="nucleotide sequence ID" value="NZ_CP035945.1"/>
</dbReference>
<dbReference type="CDD" id="cd04301">
    <property type="entry name" value="NAT_SF"/>
    <property type="match status" value="1"/>
</dbReference>
<evidence type="ECO:0000259" key="1">
    <source>
        <dbReference type="PROSITE" id="PS51186"/>
    </source>
</evidence>
<accession>A0A4P6M5Q7</accession>
<dbReference type="PROSITE" id="PS51186">
    <property type="entry name" value="GNAT"/>
    <property type="match status" value="1"/>
</dbReference>
<dbReference type="SUPFAM" id="SSF55729">
    <property type="entry name" value="Acyl-CoA N-acyltransferases (Nat)"/>
    <property type="match status" value="1"/>
</dbReference>
<feature type="domain" description="N-acetyltransferase" evidence="1">
    <location>
        <begin position="1"/>
        <end position="141"/>
    </location>
</feature>
<evidence type="ECO:0000313" key="2">
    <source>
        <dbReference type="EMBL" id="QBE99882.1"/>
    </source>
</evidence>
<evidence type="ECO:0000313" key="3">
    <source>
        <dbReference type="Proteomes" id="UP000289794"/>
    </source>
</evidence>
<protein>
    <recommendedName>
        <fullName evidence="1">N-acetyltransferase domain-containing protein</fullName>
    </recommendedName>
</protein>
<dbReference type="InterPro" id="IPR016181">
    <property type="entry name" value="Acyl_CoA_acyltransferase"/>
</dbReference>
<dbReference type="KEGG" id="bpro:PMF13cell1_05476"/>
<sequence length="143" mass="16361">MIRYVEIEDTADCLALMELVKEDFAGYKEQEFTEALHRAAQNKEALLDEEEGTAAGLLLFSHEDKELTLLAVHPQYRKRNIAKNLIRTMKSRFEKGESIHVITFREGDPKGIAARKCYASCGFTEGEELVVFDYPCQKLLCRI</sequence>
<dbReference type="AlphaFoldDB" id="A0A4P6M5Q7"/>
<dbReference type="GO" id="GO:0016747">
    <property type="term" value="F:acyltransferase activity, transferring groups other than amino-acyl groups"/>
    <property type="evidence" value="ECO:0007669"/>
    <property type="project" value="InterPro"/>
</dbReference>
<dbReference type="Pfam" id="PF00583">
    <property type="entry name" value="Acetyltransf_1"/>
    <property type="match status" value="1"/>
</dbReference>
<organism evidence="2 3">
    <name type="scientific">Blautia producta</name>
    <dbReference type="NCBI Taxonomy" id="33035"/>
    <lineage>
        <taxon>Bacteria</taxon>
        <taxon>Bacillati</taxon>
        <taxon>Bacillota</taxon>
        <taxon>Clostridia</taxon>
        <taxon>Lachnospirales</taxon>
        <taxon>Lachnospiraceae</taxon>
        <taxon>Blautia</taxon>
    </lineage>
</organism>
<name>A0A4P6M5Q7_9FIRM</name>
<dbReference type="Gene3D" id="3.40.630.30">
    <property type="match status" value="1"/>
</dbReference>
<dbReference type="Proteomes" id="UP000289794">
    <property type="component" value="Chromosome"/>
</dbReference>